<comment type="caution">
    <text evidence="2">The sequence shown here is derived from an EMBL/GenBank/DDBJ whole genome shotgun (WGS) entry which is preliminary data.</text>
</comment>
<protein>
    <submittedName>
        <fullName evidence="2">Uncharacterized protein</fullName>
    </submittedName>
</protein>
<dbReference type="EMBL" id="JARIHO010000018">
    <property type="protein sequence ID" value="KAJ7347688.1"/>
    <property type="molecule type" value="Genomic_DNA"/>
</dbReference>
<evidence type="ECO:0000313" key="2">
    <source>
        <dbReference type="EMBL" id="KAJ7347688.1"/>
    </source>
</evidence>
<accession>A0AAD7ET04</accession>
<proteinExistence type="predicted"/>
<evidence type="ECO:0000313" key="3">
    <source>
        <dbReference type="Proteomes" id="UP001218218"/>
    </source>
</evidence>
<gene>
    <name evidence="2" type="ORF">DFH08DRAFT_960121</name>
</gene>
<name>A0AAD7ET04_9AGAR</name>
<dbReference type="Proteomes" id="UP001218218">
    <property type="component" value="Unassembled WGS sequence"/>
</dbReference>
<keyword evidence="3" id="KW-1185">Reference proteome</keyword>
<dbReference type="AlphaFoldDB" id="A0AAD7ET04"/>
<sequence length="317" mass="36240">MELQAGFFPGLQNMQQREDEERACLAEGHAMPGISVSDLRLWLPSAIAAMEARSVCEIVVPRAVQEHEYRLRVGQANESLHKVRRLLLVRTHLYKLKDTTSRGVRANMRSQDKILVLNDQIRRAADQYRMARVALVMLGGVLERNGWERTLKDLREDNTKKRKTKKQRCEAKTPHPPSWIWLVQGQVYDPADGVTMNEVWIEWAKPRVRCHRWREEVDLLEEEMGQREGDNVQVEGEAAYAVRQAAIESQLACATGASNARREGAAGNEDTDAEDENRDKDGEEDEKEDSDDEEELPIPSLPQRPTKPTYVDEVLTM</sequence>
<feature type="compositionally biased region" description="Acidic residues" evidence="1">
    <location>
        <begin position="269"/>
        <end position="296"/>
    </location>
</feature>
<evidence type="ECO:0000256" key="1">
    <source>
        <dbReference type="SAM" id="MobiDB-lite"/>
    </source>
</evidence>
<feature type="region of interest" description="Disordered" evidence="1">
    <location>
        <begin position="257"/>
        <end position="317"/>
    </location>
</feature>
<reference evidence="2" key="1">
    <citation type="submission" date="2023-03" db="EMBL/GenBank/DDBJ databases">
        <title>Massive genome expansion in bonnet fungi (Mycena s.s.) driven by repeated elements and novel gene families across ecological guilds.</title>
        <authorList>
            <consortium name="Lawrence Berkeley National Laboratory"/>
            <person name="Harder C.B."/>
            <person name="Miyauchi S."/>
            <person name="Viragh M."/>
            <person name="Kuo A."/>
            <person name="Thoen E."/>
            <person name="Andreopoulos B."/>
            <person name="Lu D."/>
            <person name="Skrede I."/>
            <person name="Drula E."/>
            <person name="Henrissat B."/>
            <person name="Morin E."/>
            <person name="Kohler A."/>
            <person name="Barry K."/>
            <person name="LaButti K."/>
            <person name="Morin E."/>
            <person name="Salamov A."/>
            <person name="Lipzen A."/>
            <person name="Mereny Z."/>
            <person name="Hegedus B."/>
            <person name="Baldrian P."/>
            <person name="Stursova M."/>
            <person name="Weitz H."/>
            <person name="Taylor A."/>
            <person name="Grigoriev I.V."/>
            <person name="Nagy L.G."/>
            <person name="Martin F."/>
            <person name="Kauserud H."/>
        </authorList>
    </citation>
    <scope>NUCLEOTIDE SEQUENCE</scope>
    <source>
        <strain evidence="2">CBHHK002</strain>
    </source>
</reference>
<organism evidence="2 3">
    <name type="scientific">Mycena albidolilacea</name>
    <dbReference type="NCBI Taxonomy" id="1033008"/>
    <lineage>
        <taxon>Eukaryota</taxon>
        <taxon>Fungi</taxon>
        <taxon>Dikarya</taxon>
        <taxon>Basidiomycota</taxon>
        <taxon>Agaricomycotina</taxon>
        <taxon>Agaricomycetes</taxon>
        <taxon>Agaricomycetidae</taxon>
        <taxon>Agaricales</taxon>
        <taxon>Marasmiineae</taxon>
        <taxon>Mycenaceae</taxon>
        <taxon>Mycena</taxon>
    </lineage>
</organism>